<dbReference type="EMBL" id="MU117964">
    <property type="protein sequence ID" value="KAF9653279.1"/>
    <property type="molecule type" value="Genomic_DNA"/>
</dbReference>
<gene>
    <name evidence="1" type="ORF">BDM02DRAFT_3087395</name>
</gene>
<evidence type="ECO:0000313" key="2">
    <source>
        <dbReference type="Proteomes" id="UP000886501"/>
    </source>
</evidence>
<evidence type="ECO:0000313" key="1">
    <source>
        <dbReference type="EMBL" id="KAF9653279.1"/>
    </source>
</evidence>
<organism evidence="1 2">
    <name type="scientific">Thelephora ganbajun</name>
    <name type="common">Ganba fungus</name>
    <dbReference type="NCBI Taxonomy" id="370292"/>
    <lineage>
        <taxon>Eukaryota</taxon>
        <taxon>Fungi</taxon>
        <taxon>Dikarya</taxon>
        <taxon>Basidiomycota</taxon>
        <taxon>Agaricomycotina</taxon>
        <taxon>Agaricomycetes</taxon>
        <taxon>Thelephorales</taxon>
        <taxon>Thelephoraceae</taxon>
        <taxon>Thelephora</taxon>
    </lineage>
</organism>
<reference evidence="1" key="2">
    <citation type="journal article" date="2020" name="Nat. Commun.">
        <title>Large-scale genome sequencing of mycorrhizal fungi provides insights into the early evolution of symbiotic traits.</title>
        <authorList>
            <person name="Miyauchi S."/>
            <person name="Kiss E."/>
            <person name="Kuo A."/>
            <person name="Drula E."/>
            <person name="Kohler A."/>
            <person name="Sanchez-Garcia M."/>
            <person name="Morin E."/>
            <person name="Andreopoulos B."/>
            <person name="Barry K.W."/>
            <person name="Bonito G."/>
            <person name="Buee M."/>
            <person name="Carver A."/>
            <person name="Chen C."/>
            <person name="Cichocki N."/>
            <person name="Clum A."/>
            <person name="Culley D."/>
            <person name="Crous P.W."/>
            <person name="Fauchery L."/>
            <person name="Girlanda M."/>
            <person name="Hayes R.D."/>
            <person name="Keri Z."/>
            <person name="LaButti K."/>
            <person name="Lipzen A."/>
            <person name="Lombard V."/>
            <person name="Magnuson J."/>
            <person name="Maillard F."/>
            <person name="Murat C."/>
            <person name="Nolan M."/>
            <person name="Ohm R.A."/>
            <person name="Pangilinan J."/>
            <person name="Pereira M.F."/>
            <person name="Perotto S."/>
            <person name="Peter M."/>
            <person name="Pfister S."/>
            <person name="Riley R."/>
            <person name="Sitrit Y."/>
            <person name="Stielow J.B."/>
            <person name="Szollosi G."/>
            <person name="Zifcakova L."/>
            <person name="Stursova M."/>
            <person name="Spatafora J.W."/>
            <person name="Tedersoo L."/>
            <person name="Vaario L.M."/>
            <person name="Yamada A."/>
            <person name="Yan M."/>
            <person name="Wang P."/>
            <person name="Xu J."/>
            <person name="Bruns T."/>
            <person name="Baldrian P."/>
            <person name="Vilgalys R."/>
            <person name="Dunand C."/>
            <person name="Henrissat B."/>
            <person name="Grigoriev I.V."/>
            <person name="Hibbett D."/>
            <person name="Nagy L.G."/>
            <person name="Martin F.M."/>
        </authorList>
    </citation>
    <scope>NUCLEOTIDE SEQUENCE</scope>
    <source>
        <strain evidence="1">P2</strain>
    </source>
</reference>
<proteinExistence type="predicted"/>
<comment type="caution">
    <text evidence="1">The sequence shown here is derived from an EMBL/GenBank/DDBJ whole genome shotgun (WGS) entry which is preliminary data.</text>
</comment>
<name>A0ACB6ZUQ6_THEGA</name>
<dbReference type="Proteomes" id="UP000886501">
    <property type="component" value="Unassembled WGS sequence"/>
</dbReference>
<sequence>MVQKVNVTLDDVSPLINYSPPEAWGAGSTTKDPYGQFYDHNGTFTLTTQFGASASMTFNGTGVWIYGAKRDNHGPYNTTLDGRTSSDTGYSSINLLQRVLFSGTGLASGNHTVSIVNSLVDNSKPYLDIDSIVYEVEVPDGYGKFTEDDTADAFQFSPSAWSIYPEDLSNYSNGTGHVTSAPDARVVYTFEVGVYLIGSLIYGAVGPMNGVYTVQVDNGDSFTFNGIKDNLIPKTLLYQNNNLAPGRHTVNISNSPFAGQTLSIDYAVIYRSPSTGWVHLRDP</sequence>
<accession>A0ACB6ZUQ6</accession>
<protein>
    <submittedName>
        <fullName evidence="1">Uncharacterized protein</fullName>
    </submittedName>
</protein>
<keyword evidence="2" id="KW-1185">Reference proteome</keyword>
<reference evidence="1" key="1">
    <citation type="submission" date="2019-10" db="EMBL/GenBank/DDBJ databases">
        <authorList>
            <consortium name="DOE Joint Genome Institute"/>
            <person name="Kuo A."/>
            <person name="Miyauchi S."/>
            <person name="Kiss E."/>
            <person name="Drula E."/>
            <person name="Kohler A."/>
            <person name="Sanchez-Garcia M."/>
            <person name="Andreopoulos B."/>
            <person name="Barry K.W."/>
            <person name="Bonito G."/>
            <person name="Buee M."/>
            <person name="Carver A."/>
            <person name="Chen C."/>
            <person name="Cichocki N."/>
            <person name="Clum A."/>
            <person name="Culley D."/>
            <person name="Crous P.W."/>
            <person name="Fauchery L."/>
            <person name="Girlanda M."/>
            <person name="Hayes R."/>
            <person name="Keri Z."/>
            <person name="Labutti K."/>
            <person name="Lipzen A."/>
            <person name="Lombard V."/>
            <person name="Magnuson J."/>
            <person name="Maillard F."/>
            <person name="Morin E."/>
            <person name="Murat C."/>
            <person name="Nolan M."/>
            <person name="Ohm R."/>
            <person name="Pangilinan J."/>
            <person name="Pereira M."/>
            <person name="Perotto S."/>
            <person name="Peter M."/>
            <person name="Riley R."/>
            <person name="Sitrit Y."/>
            <person name="Stielow B."/>
            <person name="Szollosi G."/>
            <person name="Zifcakova L."/>
            <person name="Stursova M."/>
            <person name="Spatafora J.W."/>
            <person name="Tedersoo L."/>
            <person name="Vaario L.-M."/>
            <person name="Yamada A."/>
            <person name="Yan M."/>
            <person name="Wang P."/>
            <person name="Xu J."/>
            <person name="Bruns T."/>
            <person name="Baldrian P."/>
            <person name="Vilgalys R."/>
            <person name="Henrissat B."/>
            <person name="Grigoriev I.V."/>
            <person name="Hibbett D."/>
            <person name="Nagy L.G."/>
            <person name="Martin F.M."/>
        </authorList>
    </citation>
    <scope>NUCLEOTIDE SEQUENCE</scope>
    <source>
        <strain evidence="1">P2</strain>
    </source>
</reference>